<accession>A0A9Q3E9L0</accession>
<organism evidence="2 3">
    <name type="scientific">Austropuccinia psidii MF-1</name>
    <dbReference type="NCBI Taxonomy" id="1389203"/>
    <lineage>
        <taxon>Eukaryota</taxon>
        <taxon>Fungi</taxon>
        <taxon>Dikarya</taxon>
        <taxon>Basidiomycota</taxon>
        <taxon>Pucciniomycotina</taxon>
        <taxon>Pucciniomycetes</taxon>
        <taxon>Pucciniales</taxon>
        <taxon>Sphaerophragmiaceae</taxon>
        <taxon>Austropuccinia</taxon>
    </lineage>
</organism>
<proteinExistence type="predicted"/>
<comment type="caution">
    <text evidence="2">The sequence shown here is derived from an EMBL/GenBank/DDBJ whole genome shotgun (WGS) entry which is preliminary data.</text>
</comment>
<reference evidence="2" key="1">
    <citation type="submission" date="2021-03" db="EMBL/GenBank/DDBJ databases">
        <title>Draft genome sequence of rust myrtle Austropuccinia psidii MF-1, a brazilian biotype.</title>
        <authorList>
            <person name="Quecine M.C."/>
            <person name="Pachon D.M.R."/>
            <person name="Bonatelli M.L."/>
            <person name="Correr F.H."/>
            <person name="Franceschini L.M."/>
            <person name="Leite T.F."/>
            <person name="Margarido G.R.A."/>
            <person name="Almeida C.A."/>
            <person name="Ferrarezi J.A."/>
            <person name="Labate C.A."/>
        </authorList>
    </citation>
    <scope>NUCLEOTIDE SEQUENCE</scope>
    <source>
        <strain evidence="2">MF-1</strain>
    </source>
</reference>
<gene>
    <name evidence="2" type="ORF">O181_056438</name>
</gene>
<protein>
    <submittedName>
        <fullName evidence="2">Uncharacterized protein</fullName>
    </submittedName>
</protein>
<evidence type="ECO:0000313" key="3">
    <source>
        <dbReference type="Proteomes" id="UP000765509"/>
    </source>
</evidence>
<dbReference type="Proteomes" id="UP000765509">
    <property type="component" value="Unassembled WGS sequence"/>
</dbReference>
<feature type="compositionally biased region" description="Polar residues" evidence="1">
    <location>
        <begin position="45"/>
        <end position="54"/>
    </location>
</feature>
<evidence type="ECO:0000256" key="1">
    <source>
        <dbReference type="SAM" id="MobiDB-lite"/>
    </source>
</evidence>
<evidence type="ECO:0000313" key="2">
    <source>
        <dbReference type="EMBL" id="MBW0516723.1"/>
    </source>
</evidence>
<feature type="region of interest" description="Disordered" evidence="1">
    <location>
        <begin position="41"/>
        <end position="64"/>
    </location>
</feature>
<dbReference type="AlphaFoldDB" id="A0A9Q3E9L0"/>
<sequence>MRPKEARWDHLSHSLATNPKQSEMCKLSIGPKLAMNHPLPLATTRGHQPSSAHPSPQLKGKSFHSSMVQEWTQFHDSKSRAQNPTPILKEDSSAHQYGNPWWLPEDHPRNQPHGPAGVGLAIHSGLFQGQFSEVITHFNQLSRHQVFQYSLDSSIGPYRWQSVNLQSVNLYVLGPIGPIHIPLWEFNHTVSISRWPELYWLNSDNTAGDSPSRVSPSNFHIY</sequence>
<keyword evidence="3" id="KW-1185">Reference proteome</keyword>
<name>A0A9Q3E9L0_9BASI</name>
<dbReference type="EMBL" id="AVOT02025438">
    <property type="protein sequence ID" value="MBW0516723.1"/>
    <property type="molecule type" value="Genomic_DNA"/>
</dbReference>